<accession>A0AAV4MT96</accession>
<sequence>MTPKTGHQTPMRVRVTSIHNGIEHIFGAEELGAGGAVDDVSASPTRQFDLNEKHTWHRDPKKQTARGKGKVQPFALLHTLVHSFDEEKEERQKNHPKASSPKLYGVHSFRSSDTHLSVEDAA</sequence>
<feature type="region of interest" description="Disordered" evidence="1">
    <location>
        <begin position="83"/>
        <end position="122"/>
    </location>
</feature>
<keyword evidence="3" id="KW-1185">Reference proteome</keyword>
<comment type="caution">
    <text evidence="2">The sequence shown here is derived from an EMBL/GenBank/DDBJ whole genome shotgun (WGS) entry which is preliminary data.</text>
</comment>
<name>A0AAV4MT96_CAEEX</name>
<organism evidence="2 3">
    <name type="scientific">Caerostris extrusa</name>
    <name type="common">Bark spider</name>
    <name type="synonym">Caerostris bankana</name>
    <dbReference type="NCBI Taxonomy" id="172846"/>
    <lineage>
        <taxon>Eukaryota</taxon>
        <taxon>Metazoa</taxon>
        <taxon>Ecdysozoa</taxon>
        <taxon>Arthropoda</taxon>
        <taxon>Chelicerata</taxon>
        <taxon>Arachnida</taxon>
        <taxon>Araneae</taxon>
        <taxon>Araneomorphae</taxon>
        <taxon>Entelegynae</taxon>
        <taxon>Araneoidea</taxon>
        <taxon>Araneidae</taxon>
        <taxon>Caerostris</taxon>
    </lineage>
</organism>
<evidence type="ECO:0000313" key="3">
    <source>
        <dbReference type="Proteomes" id="UP001054945"/>
    </source>
</evidence>
<feature type="compositionally biased region" description="Basic and acidic residues" evidence="1">
    <location>
        <begin position="83"/>
        <end position="93"/>
    </location>
</feature>
<gene>
    <name evidence="2" type="ORF">CEXT_392791</name>
</gene>
<proteinExistence type="predicted"/>
<reference evidence="2 3" key="1">
    <citation type="submission" date="2021-06" db="EMBL/GenBank/DDBJ databases">
        <title>Caerostris extrusa draft genome.</title>
        <authorList>
            <person name="Kono N."/>
            <person name="Arakawa K."/>
        </authorList>
    </citation>
    <scope>NUCLEOTIDE SEQUENCE [LARGE SCALE GENOMIC DNA]</scope>
</reference>
<protein>
    <submittedName>
        <fullName evidence="2">Uncharacterized protein</fullName>
    </submittedName>
</protein>
<dbReference type="EMBL" id="BPLR01002563">
    <property type="protein sequence ID" value="GIX75150.1"/>
    <property type="molecule type" value="Genomic_DNA"/>
</dbReference>
<evidence type="ECO:0000313" key="2">
    <source>
        <dbReference type="EMBL" id="GIX75150.1"/>
    </source>
</evidence>
<dbReference type="Proteomes" id="UP001054945">
    <property type="component" value="Unassembled WGS sequence"/>
</dbReference>
<feature type="compositionally biased region" description="Basic and acidic residues" evidence="1">
    <location>
        <begin position="49"/>
        <end position="62"/>
    </location>
</feature>
<feature type="compositionally biased region" description="Basic and acidic residues" evidence="1">
    <location>
        <begin position="110"/>
        <end position="122"/>
    </location>
</feature>
<dbReference type="AlphaFoldDB" id="A0AAV4MT96"/>
<evidence type="ECO:0000256" key="1">
    <source>
        <dbReference type="SAM" id="MobiDB-lite"/>
    </source>
</evidence>
<feature type="region of interest" description="Disordered" evidence="1">
    <location>
        <begin position="36"/>
        <end position="71"/>
    </location>
</feature>